<feature type="compositionally biased region" description="Acidic residues" evidence="1">
    <location>
        <begin position="17"/>
        <end position="30"/>
    </location>
</feature>
<protein>
    <submittedName>
        <fullName evidence="2">Uncharacterized protein</fullName>
    </submittedName>
</protein>
<keyword evidence="3" id="KW-1185">Reference proteome</keyword>
<evidence type="ECO:0000256" key="1">
    <source>
        <dbReference type="SAM" id="MobiDB-lite"/>
    </source>
</evidence>
<dbReference type="AlphaFoldDB" id="A0ABD2N942"/>
<feature type="region of interest" description="Disordered" evidence="1">
    <location>
        <begin position="1"/>
        <end position="30"/>
    </location>
</feature>
<evidence type="ECO:0000313" key="3">
    <source>
        <dbReference type="Proteomes" id="UP001516400"/>
    </source>
</evidence>
<accession>A0ABD2N942</accession>
<dbReference type="Proteomes" id="UP001516400">
    <property type="component" value="Unassembled WGS sequence"/>
</dbReference>
<sequence>MDVPAEKSVCVSNPLNENEDKENEETANDETDIEEIENAKFNSKENDKRIRLAVNNAAVRNTEQLILDDTSSNDVDFDAEQ</sequence>
<comment type="caution">
    <text evidence="2">The sequence shown here is derived from an EMBL/GenBank/DDBJ whole genome shotgun (WGS) entry which is preliminary data.</text>
</comment>
<gene>
    <name evidence="2" type="ORF">HHI36_019826</name>
</gene>
<reference evidence="2 3" key="1">
    <citation type="journal article" date="2021" name="BMC Biol.">
        <title>Horizontally acquired antibacterial genes associated with adaptive radiation of ladybird beetles.</title>
        <authorList>
            <person name="Li H.S."/>
            <person name="Tang X.F."/>
            <person name="Huang Y.H."/>
            <person name="Xu Z.Y."/>
            <person name="Chen M.L."/>
            <person name="Du X.Y."/>
            <person name="Qiu B.Y."/>
            <person name="Chen P.T."/>
            <person name="Zhang W."/>
            <person name="Slipinski A."/>
            <person name="Escalona H.E."/>
            <person name="Waterhouse R.M."/>
            <person name="Zwick A."/>
            <person name="Pang H."/>
        </authorList>
    </citation>
    <scope>NUCLEOTIDE SEQUENCE [LARGE SCALE GENOMIC DNA]</scope>
    <source>
        <strain evidence="2">SYSU2018</strain>
    </source>
</reference>
<name>A0ABD2N942_9CUCU</name>
<organism evidence="2 3">
    <name type="scientific">Cryptolaemus montrouzieri</name>
    <dbReference type="NCBI Taxonomy" id="559131"/>
    <lineage>
        <taxon>Eukaryota</taxon>
        <taxon>Metazoa</taxon>
        <taxon>Ecdysozoa</taxon>
        <taxon>Arthropoda</taxon>
        <taxon>Hexapoda</taxon>
        <taxon>Insecta</taxon>
        <taxon>Pterygota</taxon>
        <taxon>Neoptera</taxon>
        <taxon>Endopterygota</taxon>
        <taxon>Coleoptera</taxon>
        <taxon>Polyphaga</taxon>
        <taxon>Cucujiformia</taxon>
        <taxon>Coccinelloidea</taxon>
        <taxon>Coccinellidae</taxon>
        <taxon>Scymninae</taxon>
        <taxon>Scymnini</taxon>
        <taxon>Cryptolaemus</taxon>
    </lineage>
</organism>
<dbReference type="EMBL" id="JABFTP020000083">
    <property type="protein sequence ID" value="KAL3275054.1"/>
    <property type="molecule type" value="Genomic_DNA"/>
</dbReference>
<evidence type="ECO:0000313" key="2">
    <source>
        <dbReference type="EMBL" id="KAL3275054.1"/>
    </source>
</evidence>
<proteinExistence type="predicted"/>